<dbReference type="RefSeq" id="WP_259960925.1">
    <property type="nucleotide sequence ID" value="NZ_JAOAMV010000002.1"/>
</dbReference>
<dbReference type="Pfam" id="PF05164">
    <property type="entry name" value="ZapA"/>
    <property type="match status" value="1"/>
</dbReference>
<dbReference type="AlphaFoldDB" id="A0A9X2VZS0"/>
<dbReference type="InterPro" id="IPR036192">
    <property type="entry name" value="Cell_div_ZapA-like_sf"/>
</dbReference>
<keyword evidence="2" id="KW-0131">Cell cycle</keyword>
<dbReference type="Proteomes" id="UP001142648">
    <property type="component" value="Unassembled WGS sequence"/>
</dbReference>
<protein>
    <submittedName>
        <fullName evidence="2">Cell division protein ZapA</fullName>
    </submittedName>
</protein>
<feature type="region of interest" description="Disordered" evidence="1">
    <location>
        <begin position="114"/>
        <end position="138"/>
    </location>
</feature>
<comment type="caution">
    <text evidence="2">The sequence shown here is derived from an EMBL/GenBank/DDBJ whole genome shotgun (WGS) entry which is preliminary data.</text>
</comment>
<keyword evidence="2" id="KW-0132">Cell division</keyword>
<reference evidence="2" key="1">
    <citation type="submission" date="2022-09" db="EMBL/GenBank/DDBJ databases">
        <title>The genome sequence of Tsuneonella sp. YG55.</title>
        <authorList>
            <person name="Liu Y."/>
        </authorList>
    </citation>
    <scope>NUCLEOTIDE SEQUENCE</scope>
    <source>
        <strain evidence="2">YG55</strain>
    </source>
</reference>
<dbReference type="EMBL" id="JAOAMV010000002">
    <property type="protein sequence ID" value="MCT2558127.1"/>
    <property type="molecule type" value="Genomic_DNA"/>
</dbReference>
<dbReference type="Gene3D" id="1.10.287.1490">
    <property type="match status" value="1"/>
</dbReference>
<dbReference type="SUPFAM" id="SSF57997">
    <property type="entry name" value="Tropomyosin"/>
    <property type="match status" value="1"/>
</dbReference>
<accession>A0A9X2VZS0</accession>
<gene>
    <name evidence="2" type="primary">zapA</name>
    <name evidence="2" type="ORF">N0B51_03950</name>
</gene>
<name>A0A9X2VZS0_9SPHN</name>
<evidence type="ECO:0000256" key="1">
    <source>
        <dbReference type="SAM" id="MobiDB-lite"/>
    </source>
</evidence>
<dbReference type="InterPro" id="IPR007838">
    <property type="entry name" value="Cell_div_ZapA-like"/>
</dbReference>
<proteinExistence type="predicted"/>
<sequence>MSEVALHIGGRTYRVACAAGEEDRVARLGATIAEKLASMGNPSGPDAQNLLFAALLLADEVQEARDSLSGAEDAQQAATREAEAASAQVRRLEDRIADLEADLSRMKDAAKASAQALEEARSREGQLTHAVESGEGEAAELRSRVAELERAAEARPAPLVGSETGADISALAPALEHFAEMLEQCADKLESRATAS</sequence>
<evidence type="ECO:0000313" key="3">
    <source>
        <dbReference type="Proteomes" id="UP001142648"/>
    </source>
</evidence>
<keyword evidence="3" id="KW-1185">Reference proteome</keyword>
<dbReference type="GO" id="GO:0051301">
    <property type="term" value="P:cell division"/>
    <property type="evidence" value="ECO:0007669"/>
    <property type="project" value="UniProtKB-KW"/>
</dbReference>
<organism evidence="2 3">
    <name type="scientific">Tsuneonella litorea</name>
    <dbReference type="NCBI Taxonomy" id="2976475"/>
    <lineage>
        <taxon>Bacteria</taxon>
        <taxon>Pseudomonadati</taxon>
        <taxon>Pseudomonadota</taxon>
        <taxon>Alphaproteobacteria</taxon>
        <taxon>Sphingomonadales</taxon>
        <taxon>Erythrobacteraceae</taxon>
        <taxon>Tsuneonella</taxon>
    </lineage>
</organism>
<dbReference type="SUPFAM" id="SSF102829">
    <property type="entry name" value="Cell division protein ZapA-like"/>
    <property type="match status" value="1"/>
</dbReference>
<evidence type="ECO:0000313" key="2">
    <source>
        <dbReference type="EMBL" id="MCT2558127.1"/>
    </source>
</evidence>